<dbReference type="InterPro" id="IPR003779">
    <property type="entry name" value="CMD-like"/>
</dbReference>
<evidence type="ECO:0000313" key="3">
    <source>
        <dbReference type="Proteomes" id="UP001595999"/>
    </source>
</evidence>
<dbReference type="SUPFAM" id="SSF69118">
    <property type="entry name" value="AhpD-like"/>
    <property type="match status" value="1"/>
</dbReference>
<name>A0ABV8ZN13_9NEIS</name>
<evidence type="ECO:0000313" key="2">
    <source>
        <dbReference type="EMBL" id="MFC4488620.1"/>
    </source>
</evidence>
<dbReference type="InterPro" id="IPR029032">
    <property type="entry name" value="AhpD-like"/>
</dbReference>
<keyword evidence="3" id="KW-1185">Reference proteome</keyword>
<dbReference type="Proteomes" id="UP001595999">
    <property type="component" value="Unassembled WGS sequence"/>
</dbReference>
<evidence type="ECO:0000259" key="1">
    <source>
        <dbReference type="Pfam" id="PF02627"/>
    </source>
</evidence>
<organism evidence="2 3">
    <name type="scientific">Chromobacterium aquaticum</name>
    <dbReference type="NCBI Taxonomy" id="467180"/>
    <lineage>
        <taxon>Bacteria</taxon>
        <taxon>Pseudomonadati</taxon>
        <taxon>Pseudomonadota</taxon>
        <taxon>Betaproteobacteria</taxon>
        <taxon>Neisseriales</taxon>
        <taxon>Chromobacteriaceae</taxon>
        <taxon>Chromobacterium</taxon>
    </lineage>
</organism>
<gene>
    <name evidence="2" type="ORF">ACFO0R_03215</name>
</gene>
<sequence length="177" mass="18168">MPRIPTVDRHQASPELGATLDAVKAKLGKVPNLFATFAQSPAVLNAYLGFSEALAKGKLSARQREVIALAAAQANACQYCLSAHSLMSKGAGLSEADIQAARAGEAADAQTGAIARLTAQIVSQRGVLSDQDLAAARAAGVDDGLLVEVIAAVALNTLTNYANLIAGTEIDFPVVDL</sequence>
<reference evidence="3" key="1">
    <citation type="journal article" date="2019" name="Int. J. Syst. Evol. Microbiol.">
        <title>The Global Catalogue of Microorganisms (GCM) 10K type strain sequencing project: providing services to taxonomists for standard genome sequencing and annotation.</title>
        <authorList>
            <consortium name="The Broad Institute Genomics Platform"/>
            <consortium name="The Broad Institute Genome Sequencing Center for Infectious Disease"/>
            <person name="Wu L."/>
            <person name="Ma J."/>
        </authorList>
    </citation>
    <scope>NUCLEOTIDE SEQUENCE [LARGE SCALE GENOMIC DNA]</scope>
    <source>
        <strain evidence="3">CGMCC 4.7608</strain>
    </source>
</reference>
<comment type="caution">
    <text evidence="2">The sequence shown here is derived from an EMBL/GenBank/DDBJ whole genome shotgun (WGS) entry which is preliminary data.</text>
</comment>
<dbReference type="Gene3D" id="1.20.1290.10">
    <property type="entry name" value="AhpD-like"/>
    <property type="match status" value="1"/>
</dbReference>
<dbReference type="PANTHER" id="PTHR35446">
    <property type="entry name" value="SI:CH211-175M2.5"/>
    <property type="match status" value="1"/>
</dbReference>
<dbReference type="NCBIfam" id="TIGR00778">
    <property type="entry name" value="ahpD_dom"/>
    <property type="match status" value="1"/>
</dbReference>
<dbReference type="EMBL" id="JBHSEK010000001">
    <property type="protein sequence ID" value="MFC4488620.1"/>
    <property type="molecule type" value="Genomic_DNA"/>
</dbReference>
<dbReference type="Pfam" id="PF02627">
    <property type="entry name" value="CMD"/>
    <property type="match status" value="1"/>
</dbReference>
<dbReference type="InterPro" id="IPR004675">
    <property type="entry name" value="AhpD_core"/>
</dbReference>
<dbReference type="PANTHER" id="PTHR35446:SF3">
    <property type="entry name" value="CMD DOMAIN-CONTAINING PROTEIN"/>
    <property type="match status" value="1"/>
</dbReference>
<dbReference type="RefSeq" id="WP_048410081.1">
    <property type="nucleotide sequence ID" value="NZ_JAJOHW010000061.1"/>
</dbReference>
<feature type="domain" description="Carboxymuconolactone decarboxylase-like" evidence="1">
    <location>
        <begin position="41"/>
        <end position="116"/>
    </location>
</feature>
<accession>A0ABV8ZN13</accession>
<proteinExistence type="predicted"/>
<protein>
    <submittedName>
        <fullName evidence="2">Carboxymuconolactone decarboxylase family protein</fullName>
    </submittedName>
</protein>